<dbReference type="Proteomes" id="UP001597467">
    <property type="component" value="Unassembled WGS sequence"/>
</dbReference>
<keyword evidence="1" id="KW-0732">Signal</keyword>
<comment type="caution">
    <text evidence="2">The sequence shown here is derived from an EMBL/GenBank/DDBJ whole genome shotgun (WGS) entry which is preliminary data.</text>
</comment>
<accession>A0ABW5K7B1</accession>
<evidence type="ECO:0000313" key="3">
    <source>
        <dbReference type="Proteomes" id="UP001597467"/>
    </source>
</evidence>
<keyword evidence="3" id="KW-1185">Reference proteome</keyword>
<protein>
    <submittedName>
        <fullName evidence="2">Uncharacterized protein</fullName>
    </submittedName>
</protein>
<gene>
    <name evidence="2" type="ORF">ACFSSB_14910</name>
</gene>
<proteinExistence type="predicted"/>
<evidence type="ECO:0000256" key="1">
    <source>
        <dbReference type="SAM" id="SignalP"/>
    </source>
</evidence>
<feature type="chain" id="PRO_5045576493" evidence="1">
    <location>
        <begin position="23"/>
        <end position="212"/>
    </location>
</feature>
<dbReference type="EMBL" id="JBHULM010000011">
    <property type="protein sequence ID" value="MFD2543621.1"/>
    <property type="molecule type" value="Genomic_DNA"/>
</dbReference>
<feature type="signal peptide" evidence="1">
    <location>
        <begin position="1"/>
        <end position="22"/>
    </location>
</feature>
<dbReference type="RefSeq" id="WP_379905655.1">
    <property type="nucleotide sequence ID" value="NZ_JBHULM010000011.1"/>
</dbReference>
<evidence type="ECO:0000313" key="2">
    <source>
        <dbReference type="EMBL" id="MFD2543621.1"/>
    </source>
</evidence>
<organism evidence="2 3">
    <name type="scientific">Lacinutrix gracilariae</name>
    <dbReference type="NCBI Taxonomy" id="1747198"/>
    <lineage>
        <taxon>Bacteria</taxon>
        <taxon>Pseudomonadati</taxon>
        <taxon>Bacteroidota</taxon>
        <taxon>Flavobacteriia</taxon>
        <taxon>Flavobacteriales</taxon>
        <taxon>Flavobacteriaceae</taxon>
        <taxon>Lacinutrix</taxon>
    </lineage>
</organism>
<sequence>MKTRYVVLVLLSFILFTQFSCDEDDINNEDEPVTFTSTNYIYEGDLRIYYLETKNAQLEAQIAVWQQVPDSDPGYNDAQANIVEANNEIASNEEEANAIMSPANAFFIVNPIPPIPPAPSPCLCLIEYNTFRHIVLQPGTDEMNLTITSIEDQSIVASTNNNTEINTIANTDAIGKYQSFELSQANFTGEVLITVDTETRSYSVLAYLQNLE</sequence>
<reference evidence="3" key="1">
    <citation type="journal article" date="2019" name="Int. J. Syst. Evol. Microbiol.">
        <title>The Global Catalogue of Microorganisms (GCM) 10K type strain sequencing project: providing services to taxonomists for standard genome sequencing and annotation.</title>
        <authorList>
            <consortium name="The Broad Institute Genomics Platform"/>
            <consortium name="The Broad Institute Genome Sequencing Center for Infectious Disease"/>
            <person name="Wu L."/>
            <person name="Ma J."/>
        </authorList>
    </citation>
    <scope>NUCLEOTIDE SEQUENCE [LARGE SCALE GENOMIC DNA]</scope>
    <source>
        <strain evidence="3">KCTC 42808</strain>
    </source>
</reference>
<name>A0ABW5K7B1_9FLAO</name>